<keyword evidence="2" id="KW-1185">Reference proteome</keyword>
<dbReference type="AlphaFoldDB" id="A0A2T5J614"/>
<proteinExistence type="predicted"/>
<protein>
    <submittedName>
        <fullName evidence="1">Uncharacterized protein</fullName>
    </submittedName>
</protein>
<dbReference type="Proteomes" id="UP000244168">
    <property type="component" value="Unassembled WGS sequence"/>
</dbReference>
<reference evidence="1 2" key="1">
    <citation type="submission" date="2018-04" db="EMBL/GenBank/DDBJ databases">
        <title>Genomic Encyclopedia of Archaeal and Bacterial Type Strains, Phase II (KMG-II): from individual species to whole genera.</title>
        <authorList>
            <person name="Goeker M."/>
        </authorList>
    </citation>
    <scope>NUCLEOTIDE SEQUENCE [LARGE SCALE GENOMIC DNA]</scope>
    <source>
        <strain evidence="1 2">DSM 26809</strain>
    </source>
</reference>
<gene>
    <name evidence="1" type="ORF">C8P68_10869</name>
</gene>
<organism evidence="1 2">
    <name type="scientific">Mucilaginibacter yixingensis</name>
    <dbReference type="NCBI Taxonomy" id="1295612"/>
    <lineage>
        <taxon>Bacteria</taxon>
        <taxon>Pseudomonadati</taxon>
        <taxon>Bacteroidota</taxon>
        <taxon>Sphingobacteriia</taxon>
        <taxon>Sphingobacteriales</taxon>
        <taxon>Sphingobacteriaceae</taxon>
        <taxon>Mucilaginibacter</taxon>
    </lineage>
</organism>
<name>A0A2T5J614_9SPHI</name>
<evidence type="ECO:0000313" key="1">
    <source>
        <dbReference type="EMBL" id="PTQ93607.1"/>
    </source>
</evidence>
<dbReference type="EMBL" id="QAOQ01000008">
    <property type="protein sequence ID" value="PTQ93607.1"/>
    <property type="molecule type" value="Genomic_DNA"/>
</dbReference>
<dbReference type="OrthoDB" id="797267at2"/>
<dbReference type="RefSeq" id="WP_107830782.1">
    <property type="nucleotide sequence ID" value="NZ_CP160205.1"/>
</dbReference>
<sequence length="96" mass="10903">MQPNYFISIGGNGNANHGTIHDPRTKLKVRVIDLVKSKFSPKKGEVRYFVTTGKQKLAFETSGYKSHKNLLILQMIAMYCVYLGLLEARIQSCWPL</sequence>
<evidence type="ECO:0000313" key="2">
    <source>
        <dbReference type="Proteomes" id="UP000244168"/>
    </source>
</evidence>
<accession>A0A2T5J614</accession>
<comment type="caution">
    <text evidence="1">The sequence shown here is derived from an EMBL/GenBank/DDBJ whole genome shotgun (WGS) entry which is preliminary data.</text>
</comment>